<dbReference type="EMBL" id="JANBVO010000015">
    <property type="protein sequence ID" value="KAJ9145032.1"/>
    <property type="molecule type" value="Genomic_DNA"/>
</dbReference>
<dbReference type="GO" id="GO:0016020">
    <property type="term" value="C:membrane"/>
    <property type="evidence" value="ECO:0007669"/>
    <property type="project" value="UniProtKB-SubCell"/>
</dbReference>
<feature type="transmembrane region" description="Helical" evidence="8">
    <location>
        <begin position="385"/>
        <end position="405"/>
    </location>
</feature>
<comment type="caution">
    <text evidence="9">The sequence shown here is derived from an EMBL/GenBank/DDBJ whole genome shotgun (WGS) entry which is preliminary data.</text>
</comment>
<comment type="subcellular location">
    <subcellularLocation>
        <location evidence="1">Membrane</location>
    </subcellularLocation>
</comment>
<evidence type="ECO:0000256" key="5">
    <source>
        <dbReference type="ARBA" id="ARBA00022989"/>
    </source>
</evidence>
<dbReference type="InterPro" id="IPR029044">
    <property type="entry name" value="Nucleotide-diphossugar_trans"/>
</dbReference>
<evidence type="ECO:0000256" key="2">
    <source>
        <dbReference type="ARBA" id="ARBA00022676"/>
    </source>
</evidence>
<keyword evidence="4 8" id="KW-0812">Transmembrane</keyword>
<feature type="transmembrane region" description="Helical" evidence="8">
    <location>
        <begin position="358"/>
        <end position="378"/>
    </location>
</feature>
<keyword evidence="10" id="KW-1185">Reference proteome</keyword>
<dbReference type="InterPro" id="IPR052427">
    <property type="entry name" value="Glycosyltrans_GT2/GT47"/>
</dbReference>
<keyword evidence="5 8" id="KW-1133">Transmembrane helix</keyword>
<protein>
    <submittedName>
        <fullName evidence="9">Nucleotide-diphospho-sugar transferase</fullName>
    </submittedName>
</protein>
<evidence type="ECO:0000313" key="9">
    <source>
        <dbReference type="EMBL" id="KAJ9145032.1"/>
    </source>
</evidence>
<evidence type="ECO:0000256" key="4">
    <source>
        <dbReference type="ARBA" id="ARBA00022692"/>
    </source>
</evidence>
<dbReference type="Pfam" id="PF13641">
    <property type="entry name" value="Glyco_tranf_2_3"/>
    <property type="match status" value="1"/>
</dbReference>
<dbReference type="Proteomes" id="UP001174694">
    <property type="component" value="Unassembled WGS sequence"/>
</dbReference>
<keyword evidence="7" id="KW-0325">Glycoprotein</keyword>
<name>A0AA38VQN0_9PEZI</name>
<dbReference type="SUPFAM" id="SSF53448">
    <property type="entry name" value="Nucleotide-diphospho-sugar transferases"/>
    <property type="match status" value="1"/>
</dbReference>
<evidence type="ECO:0000256" key="6">
    <source>
        <dbReference type="ARBA" id="ARBA00023136"/>
    </source>
</evidence>
<evidence type="ECO:0000256" key="7">
    <source>
        <dbReference type="ARBA" id="ARBA00023180"/>
    </source>
</evidence>
<reference evidence="9" key="1">
    <citation type="submission" date="2022-07" db="EMBL/GenBank/DDBJ databases">
        <title>Fungi with potential for degradation of polypropylene.</title>
        <authorList>
            <person name="Gostincar C."/>
        </authorList>
    </citation>
    <scope>NUCLEOTIDE SEQUENCE</scope>
    <source>
        <strain evidence="9">EXF-13308</strain>
    </source>
</reference>
<proteinExistence type="predicted"/>
<accession>A0AA38VQN0</accession>
<evidence type="ECO:0000313" key="10">
    <source>
        <dbReference type="Proteomes" id="UP001174694"/>
    </source>
</evidence>
<evidence type="ECO:0000256" key="1">
    <source>
        <dbReference type="ARBA" id="ARBA00004370"/>
    </source>
</evidence>
<organism evidence="9 10">
    <name type="scientific">Pleurostoma richardsiae</name>
    <dbReference type="NCBI Taxonomy" id="41990"/>
    <lineage>
        <taxon>Eukaryota</taxon>
        <taxon>Fungi</taxon>
        <taxon>Dikarya</taxon>
        <taxon>Ascomycota</taxon>
        <taxon>Pezizomycotina</taxon>
        <taxon>Sordariomycetes</taxon>
        <taxon>Sordariomycetidae</taxon>
        <taxon>Calosphaeriales</taxon>
        <taxon>Pleurostomataceae</taxon>
        <taxon>Pleurostoma</taxon>
    </lineage>
</organism>
<keyword evidence="2" id="KW-0328">Glycosyltransferase</keyword>
<feature type="transmembrane region" description="Helical" evidence="8">
    <location>
        <begin position="318"/>
        <end position="338"/>
    </location>
</feature>
<keyword evidence="3 9" id="KW-0808">Transferase</keyword>
<dbReference type="GO" id="GO:0016757">
    <property type="term" value="F:glycosyltransferase activity"/>
    <property type="evidence" value="ECO:0007669"/>
    <property type="project" value="UniProtKB-KW"/>
</dbReference>
<keyword evidence="6 8" id="KW-0472">Membrane</keyword>
<dbReference type="PANTHER" id="PTHR47844:SF1">
    <property type="entry name" value="EXOSTOSIN-LIKE 2"/>
    <property type="match status" value="1"/>
</dbReference>
<evidence type="ECO:0000256" key="3">
    <source>
        <dbReference type="ARBA" id="ARBA00022679"/>
    </source>
</evidence>
<sequence>MESSVPFTANGLFITFFILRYLRFIIFFFAYWLYKPAPMTSVPKYTSQDVSVILPTASAFADDIAECIRLCLENRPRDLFIVTVGRMVRAQVDYYVTDVANLRTRYPETTITVLCTEKANKRLQVVAAIHQVRTKFTILMDDSVFWGPKLIASVLAAFEADRGVGLVGTNKRVARIPTSSWWQRFVRVVASLYLERHNYELMASNTVDGGVFVISGRTSAMLTSIVQSDIFLERFTNERFFFGMLGPLNADDDNFIARTMTAWGWRIKFQSHPDAMVTTPLRAETWQLLQKMLRWTRTTFRSNPVSLRDPNVWRRHPFSAYAVFLSGLVNLALFWDPFLAFLFRHTTFYLQSEHRQAVSTVLFAWTFLTKCVKIAPFFRRNPQDLVLLPAYFMFVYLHSLIRLYALATFWDIGWGSRRLTTVEG</sequence>
<gene>
    <name evidence="9" type="ORF">NKR23_g5545</name>
</gene>
<dbReference type="Gene3D" id="3.90.550.10">
    <property type="entry name" value="Spore Coat Polysaccharide Biosynthesis Protein SpsA, Chain A"/>
    <property type="match status" value="1"/>
</dbReference>
<evidence type="ECO:0000256" key="8">
    <source>
        <dbReference type="SAM" id="Phobius"/>
    </source>
</evidence>
<dbReference type="PANTHER" id="PTHR47844">
    <property type="entry name" value="SYNTHASE CPS1, PUTATIVE (AFU_ORTHOLOGUE AFUA_7G02500)-RELATED"/>
    <property type="match status" value="1"/>
</dbReference>
<dbReference type="AlphaFoldDB" id="A0AA38VQN0"/>
<feature type="transmembrane region" description="Helical" evidence="8">
    <location>
        <begin position="12"/>
        <end position="34"/>
    </location>
</feature>